<evidence type="ECO:0000256" key="2">
    <source>
        <dbReference type="ARBA" id="ARBA00022448"/>
    </source>
</evidence>
<proteinExistence type="inferred from homology"/>
<dbReference type="GO" id="GO:0030288">
    <property type="term" value="C:outer membrane-bounded periplasmic space"/>
    <property type="evidence" value="ECO:0007669"/>
    <property type="project" value="TreeGrafter"/>
</dbReference>
<evidence type="ECO:0000259" key="4">
    <source>
        <dbReference type="SMART" id="SM00062"/>
    </source>
</evidence>
<keyword evidence="6" id="KW-1185">Reference proteome</keyword>
<accession>A0A1C5AID3</accession>
<keyword evidence="3" id="KW-0732">Signal</keyword>
<evidence type="ECO:0000313" key="6">
    <source>
        <dbReference type="Proteomes" id="UP000183585"/>
    </source>
</evidence>
<dbReference type="PANTHER" id="PTHR30085:SF6">
    <property type="entry name" value="ABC TRANSPORTER GLUTAMINE-BINDING PROTEIN GLNH"/>
    <property type="match status" value="1"/>
</dbReference>
<protein>
    <submittedName>
        <fullName evidence="5">Amino acid ABC transporter substrate-binding protein, PAAT family</fullName>
    </submittedName>
</protein>
<dbReference type="EMBL" id="FMCT01000013">
    <property type="protein sequence ID" value="SCF44841.1"/>
    <property type="molecule type" value="Genomic_DNA"/>
</dbReference>
<name>A0A1C5AID3_9ACTN</name>
<evidence type="ECO:0000313" key="5">
    <source>
        <dbReference type="EMBL" id="SCF44841.1"/>
    </source>
</evidence>
<evidence type="ECO:0000256" key="1">
    <source>
        <dbReference type="ARBA" id="ARBA00010333"/>
    </source>
</evidence>
<dbReference type="InterPro" id="IPR051455">
    <property type="entry name" value="Bact_solute-bind_prot3"/>
</dbReference>
<sequence length="317" mass="34931">MERGPKGWFGVVRLAAVVALLVAVILVAYAVVVRAGPPSEEDLRRAAGLLGKQELLIGVHDDNPDISRLDPRTGIFTGFDIDIAYLVAADLGFRPTEVQFLAIESEDRGKMQARTPDRSGFVTVDLVVASYSITEEREASPDVTFSAPYLRTDQSVVTRRGHRRVSTFDDLRGRRVCSISTSTSEGPAKAAGVLQANRLRTSECIEDLLAGRVEAVTNDAALLCGFVAQDSKRLMAHDIGQSDEERWGINTGGNTALRDLVNLSLYDSLHDPADRRWEDAFDKHLRPTQPECLPQPVAVDQQPANIAQVDVRRWLWE</sequence>
<comment type="similarity">
    <text evidence="1">Belongs to the bacterial solute-binding protein 3 family.</text>
</comment>
<evidence type="ECO:0000256" key="3">
    <source>
        <dbReference type="ARBA" id="ARBA00022729"/>
    </source>
</evidence>
<feature type="domain" description="Solute-binding protein family 3/N-terminal" evidence="4">
    <location>
        <begin position="54"/>
        <end position="288"/>
    </location>
</feature>
<organism evidence="5 6">
    <name type="scientific">Micromonospora carbonacea</name>
    <dbReference type="NCBI Taxonomy" id="47853"/>
    <lineage>
        <taxon>Bacteria</taxon>
        <taxon>Bacillati</taxon>
        <taxon>Actinomycetota</taxon>
        <taxon>Actinomycetes</taxon>
        <taxon>Micromonosporales</taxon>
        <taxon>Micromonosporaceae</taxon>
        <taxon>Micromonospora</taxon>
    </lineage>
</organism>
<reference evidence="6" key="1">
    <citation type="submission" date="2016-06" db="EMBL/GenBank/DDBJ databases">
        <authorList>
            <person name="Varghese N."/>
            <person name="Submissions Spin"/>
        </authorList>
    </citation>
    <scope>NUCLEOTIDE SEQUENCE [LARGE SCALE GENOMIC DNA]</scope>
    <source>
        <strain evidence="6">DSM 43168</strain>
    </source>
</reference>
<dbReference type="Gene3D" id="3.40.190.10">
    <property type="entry name" value="Periplasmic binding protein-like II"/>
    <property type="match status" value="2"/>
</dbReference>
<dbReference type="SMART" id="SM00062">
    <property type="entry name" value="PBPb"/>
    <property type="match status" value="1"/>
</dbReference>
<dbReference type="GO" id="GO:0006865">
    <property type="term" value="P:amino acid transport"/>
    <property type="evidence" value="ECO:0007669"/>
    <property type="project" value="TreeGrafter"/>
</dbReference>
<dbReference type="AlphaFoldDB" id="A0A1C5AID3"/>
<dbReference type="Proteomes" id="UP000183585">
    <property type="component" value="Unassembled WGS sequence"/>
</dbReference>
<dbReference type="InterPro" id="IPR001638">
    <property type="entry name" value="Solute-binding_3/MltF_N"/>
</dbReference>
<dbReference type="GO" id="GO:0005576">
    <property type="term" value="C:extracellular region"/>
    <property type="evidence" value="ECO:0007669"/>
    <property type="project" value="TreeGrafter"/>
</dbReference>
<gene>
    <name evidence="5" type="ORF">GA0070563_11350</name>
</gene>
<keyword evidence="2" id="KW-0813">Transport</keyword>
<dbReference type="Pfam" id="PF00497">
    <property type="entry name" value="SBP_bac_3"/>
    <property type="match status" value="1"/>
</dbReference>
<dbReference type="SUPFAM" id="SSF53850">
    <property type="entry name" value="Periplasmic binding protein-like II"/>
    <property type="match status" value="1"/>
</dbReference>
<dbReference type="PANTHER" id="PTHR30085">
    <property type="entry name" value="AMINO ACID ABC TRANSPORTER PERMEASE"/>
    <property type="match status" value="1"/>
</dbReference>